<dbReference type="Proteomes" id="UP000319746">
    <property type="component" value="Unassembled WGS sequence"/>
</dbReference>
<evidence type="ECO:0000313" key="4">
    <source>
        <dbReference type="Proteomes" id="UP000319746"/>
    </source>
</evidence>
<gene>
    <name evidence="3" type="ORF">FB556_1803</name>
</gene>
<dbReference type="PANTHER" id="PTHR37290">
    <property type="entry name" value="INNER MEMBRANE PROTEIN YIAA-RELATED"/>
    <property type="match status" value="1"/>
</dbReference>
<accession>A0A543AFH0</accession>
<keyword evidence="1" id="KW-0812">Transmembrane</keyword>
<dbReference type="EMBL" id="VFOU01000003">
    <property type="protein sequence ID" value="TQL71328.1"/>
    <property type="molecule type" value="Genomic_DNA"/>
</dbReference>
<proteinExistence type="predicted"/>
<dbReference type="InterPro" id="IPR038972">
    <property type="entry name" value="YiaA-like"/>
</dbReference>
<dbReference type="NCBIfam" id="NF008482">
    <property type="entry name" value="PRK11383.1"/>
    <property type="match status" value="1"/>
</dbReference>
<organism evidence="3 4">
    <name type="scientific">Enteractinococcus coprophilus</name>
    <dbReference type="NCBI Taxonomy" id="1027633"/>
    <lineage>
        <taxon>Bacteria</taxon>
        <taxon>Bacillati</taxon>
        <taxon>Actinomycetota</taxon>
        <taxon>Actinomycetes</taxon>
        <taxon>Micrococcales</taxon>
        <taxon>Micrococcaceae</taxon>
    </lineage>
</organism>
<feature type="domain" description="YiaAB two helix" evidence="2">
    <location>
        <begin position="77"/>
        <end position="130"/>
    </location>
</feature>
<keyword evidence="1" id="KW-1133">Transmembrane helix</keyword>
<keyword evidence="4" id="KW-1185">Reference proteome</keyword>
<feature type="transmembrane region" description="Helical" evidence="1">
    <location>
        <begin position="109"/>
        <end position="125"/>
    </location>
</feature>
<comment type="caution">
    <text evidence="3">The sequence shown here is derived from an EMBL/GenBank/DDBJ whole genome shotgun (WGS) entry which is preliminary data.</text>
</comment>
<feature type="transmembrane region" description="Helical" evidence="1">
    <location>
        <begin position="12"/>
        <end position="31"/>
    </location>
</feature>
<name>A0A543AFH0_9MICC</name>
<dbReference type="RefSeq" id="WP_141866868.1">
    <property type="nucleotide sequence ID" value="NZ_BAABAN010000002.1"/>
</dbReference>
<evidence type="ECO:0000259" key="2">
    <source>
        <dbReference type="Pfam" id="PF05360"/>
    </source>
</evidence>
<feature type="transmembrane region" description="Helical" evidence="1">
    <location>
        <begin position="76"/>
        <end position="97"/>
    </location>
</feature>
<dbReference type="InterPro" id="IPR008024">
    <property type="entry name" value="YiaAB"/>
</dbReference>
<dbReference type="Pfam" id="PF05360">
    <property type="entry name" value="YiaAB"/>
    <property type="match status" value="2"/>
</dbReference>
<evidence type="ECO:0000256" key="1">
    <source>
        <dbReference type="SAM" id="Phobius"/>
    </source>
</evidence>
<keyword evidence="1" id="KW-0472">Membrane</keyword>
<dbReference type="OrthoDB" id="3295178at2"/>
<dbReference type="AlphaFoldDB" id="A0A543AFH0"/>
<feature type="domain" description="YiaAB two helix" evidence="2">
    <location>
        <begin position="14"/>
        <end position="66"/>
    </location>
</feature>
<dbReference type="GO" id="GO:0006974">
    <property type="term" value="P:DNA damage response"/>
    <property type="evidence" value="ECO:0007669"/>
    <property type="project" value="TreeGrafter"/>
</dbReference>
<dbReference type="GO" id="GO:0005886">
    <property type="term" value="C:plasma membrane"/>
    <property type="evidence" value="ECO:0007669"/>
    <property type="project" value="TreeGrafter"/>
</dbReference>
<sequence length="154" mass="16917">MTETITQNKPTPAFIGASWLALIIGVATYLIGLFNSAMELNEMGYYFTVLMLGLYGAISLQKTVRDRADGIPTTNLYYGITWFVLIVAISLLVIGLWNAGSIETIEKGFYSLGFVLSLFAVVAVQKNVRDLAGFKGHEDDAEVLDYEIPPNPPM</sequence>
<dbReference type="PANTHER" id="PTHR37290:SF1">
    <property type="entry name" value="INNER MEMBRANE PROTEIN YIAA"/>
    <property type="match status" value="1"/>
</dbReference>
<evidence type="ECO:0000313" key="3">
    <source>
        <dbReference type="EMBL" id="TQL71328.1"/>
    </source>
</evidence>
<reference evidence="3 4" key="1">
    <citation type="submission" date="2019-06" db="EMBL/GenBank/DDBJ databases">
        <title>Sequencing the genomes of 1000 actinobacteria strains.</title>
        <authorList>
            <person name="Klenk H.-P."/>
        </authorList>
    </citation>
    <scope>NUCLEOTIDE SEQUENCE [LARGE SCALE GENOMIC DNA]</scope>
    <source>
        <strain evidence="3 4">DSM 24083</strain>
    </source>
</reference>
<protein>
    <submittedName>
        <fullName evidence="3">Putative membrane protein YiaA</fullName>
    </submittedName>
</protein>
<feature type="transmembrane region" description="Helical" evidence="1">
    <location>
        <begin position="43"/>
        <end position="64"/>
    </location>
</feature>